<keyword evidence="4" id="KW-1185">Reference proteome</keyword>
<dbReference type="EMBL" id="CP014782">
    <property type="protein sequence ID" value="AQS39492.1"/>
    <property type="molecule type" value="Genomic_DNA"/>
</dbReference>
<reference evidence="3 4" key="1">
    <citation type="submission" date="2016-03" db="EMBL/GenBank/DDBJ databases">
        <title>Complete genome sequence of Shewanella psychrophila WP2, a deep sea bacterium isolated from west Pacific sediment.</title>
        <authorList>
            <person name="Xu G."/>
            <person name="Jian H."/>
        </authorList>
    </citation>
    <scope>NUCLEOTIDE SEQUENCE [LARGE SCALE GENOMIC DNA]</scope>
    <source>
        <strain evidence="3 4">WP2</strain>
    </source>
</reference>
<dbReference type="Pfam" id="PF13349">
    <property type="entry name" value="DUF4097"/>
    <property type="match status" value="1"/>
</dbReference>
<feature type="signal peptide" evidence="1">
    <location>
        <begin position="1"/>
        <end position="23"/>
    </location>
</feature>
<evidence type="ECO:0000313" key="3">
    <source>
        <dbReference type="EMBL" id="AQS39492.1"/>
    </source>
</evidence>
<evidence type="ECO:0000256" key="1">
    <source>
        <dbReference type="SAM" id="SignalP"/>
    </source>
</evidence>
<dbReference type="OrthoDB" id="6194490at2"/>
<dbReference type="KEGG" id="spsw:Sps_04406"/>
<dbReference type="InterPro" id="IPR025164">
    <property type="entry name" value="Toastrack_DUF4097"/>
</dbReference>
<accession>A0A1S6HVJ0</accession>
<evidence type="ECO:0000259" key="2">
    <source>
        <dbReference type="Pfam" id="PF13349"/>
    </source>
</evidence>
<evidence type="ECO:0000313" key="4">
    <source>
        <dbReference type="Proteomes" id="UP000189545"/>
    </source>
</evidence>
<organism evidence="3 4">
    <name type="scientific">Shewanella psychrophila</name>
    <dbReference type="NCBI Taxonomy" id="225848"/>
    <lineage>
        <taxon>Bacteria</taxon>
        <taxon>Pseudomonadati</taxon>
        <taxon>Pseudomonadota</taxon>
        <taxon>Gammaproteobacteria</taxon>
        <taxon>Alteromonadales</taxon>
        <taxon>Shewanellaceae</taxon>
        <taxon>Shewanella</taxon>
    </lineage>
</organism>
<keyword evidence="1" id="KW-0732">Signal</keyword>
<protein>
    <recommendedName>
        <fullName evidence="2">DUF4097 domain-containing protein</fullName>
    </recommendedName>
</protein>
<feature type="domain" description="DUF4097" evidence="2">
    <location>
        <begin position="39"/>
        <end position="312"/>
    </location>
</feature>
<feature type="chain" id="PRO_5012345424" description="DUF4097 domain-containing protein" evidence="1">
    <location>
        <begin position="24"/>
        <end position="316"/>
    </location>
</feature>
<sequence length="316" mass="34326">MIKAKLTHYLLIPLLLMSNLVQAAQTIDKQIKVTDDLRLNIKVLRGDVKIKSWDKQEINVRGTLDELSQGFILEQQGNSVTLEDKMPRQFSGKNNSGSSLIITVPKKLNLYAEGISSSYNLSNLVGDISINTVSGDIKATQLSSEVLIHTISGDIVSDGLKGNIKLDTVSGTIKDKNSGGEISYKSVSGKLNANSLATKVSIEQVSGDGKVMLQKVDKLQVRSVSGDIVLSFLALESTASLETVSGDIQLELPQFINARFNLNGGPGGKIYNRYSDDKPTKEKYSPTSYLKFKSGEPTADIKINTISGDVELSKRM</sequence>
<proteinExistence type="predicted"/>
<name>A0A1S6HVJ0_9GAMM</name>
<dbReference type="RefSeq" id="WP_077754395.1">
    <property type="nucleotide sequence ID" value="NZ_CP014782.1"/>
</dbReference>
<dbReference type="STRING" id="225848.Sps_04406"/>
<dbReference type="AlphaFoldDB" id="A0A1S6HVJ0"/>
<gene>
    <name evidence="3" type="ORF">Sps_04406</name>
</gene>
<dbReference type="Proteomes" id="UP000189545">
    <property type="component" value="Chromosome"/>
</dbReference>